<accession>A0A1V4SEB7</accession>
<dbReference type="EMBL" id="MZGX01000032">
    <property type="protein sequence ID" value="OPX42262.1"/>
    <property type="molecule type" value="Genomic_DNA"/>
</dbReference>
<dbReference type="OrthoDB" id="9812495at2"/>
<gene>
    <name evidence="3" type="ORF">CLHUN_39130</name>
</gene>
<dbReference type="PANTHER" id="PTHR46558">
    <property type="entry name" value="TRACRIPTIONAL REGULATORY PROTEIN-RELATED-RELATED"/>
    <property type="match status" value="1"/>
</dbReference>
<reference evidence="3 4" key="1">
    <citation type="submission" date="2017-03" db="EMBL/GenBank/DDBJ databases">
        <title>Genome sequence of Clostridium hungatei DSM 14427.</title>
        <authorList>
            <person name="Poehlein A."/>
            <person name="Daniel R."/>
        </authorList>
    </citation>
    <scope>NUCLEOTIDE SEQUENCE [LARGE SCALE GENOMIC DNA]</scope>
    <source>
        <strain evidence="3 4">DSM 14427</strain>
    </source>
</reference>
<dbReference type="Gene3D" id="1.10.260.40">
    <property type="entry name" value="lambda repressor-like DNA-binding domains"/>
    <property type="match status" value="1"/>
</dbReference>
<dbReference type="PROSITE" id="PS50943">
    <property type="entry name" value="HTH_CROC1"/>
    <property type="match status" value="1"/>
</dbReference>
<keyword evidence="4" id="KW-1185">Reference proteome</keyword>
<feature type="domain" description="HTH cro/C1-type" evidence="2">
    <location>
        <begin position="7"/>
        <end position="61"/>
    </location>
</feature>
<keyword evidence="1" id="KW-0238">DNA-binding</keyword>
<dbReference type="STRING" id="48256.CLHUN_39130"/>
<sequence>MPMNMIIREKRKEIGLTQEQIAECLGVSTPAVNKWEKGTTYPDISLLPALARLLKTDLNTLLCFNEGLSEQEISHFCKGVMDTIGENGFESGFTMVIDKVQKYPSCGSLLHTTALLLDGALMMSGMIDENKERYSSQITALYKRAAKSDDDNIRDKATFMLASKYMGHEEYDKAQEMLDLLPERSAMDKSQLQANLWIKQGKLTEAAELLERKLLMMESNEIQSILISLEEIALKEGNNEDAARLAEISCEAAGLFGLWDYCSFVAPLQVASHQENVRDSISILKSILAATLKPWEMKKSALYRHIAIKSHQGNFGKKMLPALLAEIENDSRYAFLHSNTEFQQLIEQYRARC</sequence>
<dbReference type="InterPro" id="IPR010982">
    <property type="entry name" value="Lambda_DNA-bd_dom_sf"/>
</dbReference>
<protein>
    <submittedName>
        <fullName evidence="3">Transcriptional repressor DicA</fullName>
    </submittedName>
</protein>
<comment type="caution">
    <text evidence="3">The sequence shown here is derived from an EMBL/GenBank/DDBJ whole genome shotgun (WGS) entry which is preliminary data.</text>
</comment>
<dbReference type="SMART" id="SM00530">
    <property type="entry name" value="HTH_XRE"/>
    <property type="match status" value="1"/>
</dbReference>
<dbReference type="SUPFAM" id="SSF47413">
    <property type="entry name" value="lambda repressor-like DNA-binding domains"/>
    <property type="match status" value="1"/>
</dbReference>
<dbReference type="GO" id="GO:0003677">
    <property type="term" value="F:DNA binding"/>
    <property type="evidence" value="ECO:0007669"/>
    <property type="project" value="UniProtKB-KW"/>
</dbReference>
<dbReference type="RefSeq" id="WP_080066377.1">
    <property type="nucleotide sequence ID" value="NZ_MZGX01000032.1"/>
</dbReference>
<dbReference type="Proteomes" id="UP000191554">
    <property type="component" value="Unassembled WGS sequence"/>
</dbReference>
<dbReference type="AlphaFoldDB" id="A0A1V4SEB7"/>
<dbReference type="PANTHER" id="PTHR46558:SF11">
    <property type="entry name" value="HTH-TYPE TRANSCRIPTIONAL REGULATOR XRE"/>
    <property type="match status" value="1"/>
</dbReference>
<proteinExistence type="predicted"/>
<evidence type="ECO:0000313" key="4">
    <source>
        <dbReference type="Proteomes" id="UP000191554"/>
    </source>
</evidence>
<name>A0A1V4SEB7_RUMHU</name>
<evidence type="ECO:0000313" key="3">
    <source>
        <dbReference type="EMBL" id="OPX42262.1"/>
    </source>
</evidence>
<dbReference type="InterPro" id="IPR001387">
    <property type="entry name" value="Cro/C1-type_HTH"/>
</dbReference>
<organism evidence="3 4">
    <name type="scientific">Ruminiclostridium hungatei</name>
    <name type="common">Clostridium hungatei</name>
    <dbReference type="NCBI Taxonomy" id="48256"/>
    <lineage>
        <taxon>Bacteria</taxon>
        <taxon>Bacillati</taxon>
        <taxon>Bacillota</taxon>
        <taxon>Clostridia</taxon>
        <taxon>Eubacteriales</taxon>
        <taxon>Oscillospiraceae</taxon>
        <taxon>Ruminiclostridium</taxon>
    </lineage>
</organism>
<dbReference type="Pfam" id="PF01381">
    <property type="entry name" value="HTH_3"/>
    <property type="match status" value="1"/>
</dbReference>
<dbReference type="CDD" id="cd00093">
    <property type="entry name" value="HTH_XRE"/>
    <property type="match status" value="1"/>
</dbReference>
<evidence type="ECO:0000259" key="2">
    <source>
        <dbReference type="PROSITE" id="PS50943"/>
    </source>
</evidence>
<evidence type="ECO:0000256" key="1">
    <source>
        <dbReference type="ARBA" id="ARBA00023125"/>
    </source>
</evidence>